<evidence type="ECO:0000256" key="1">
    <source>
        <dbReference type="ARBA" id="ARBA00022801"/>
    </source>
</evidence>
<dbReference type="PANTHER" id="PTHR43798">
    <property type="entry name" value="MONOACYLGLYCEROL LIPASE"/>
    <property type="match status" value="1"/>
</dbReference>
<dbReference type="RefSeq" id="WP_024923559.1">
    <property type="nucleotide sequence ID" value="NZ_MDEO01000030.1"/>
</dbReference>
<dbReference type="InterPro" id="IPR000073">
    <property type="entry name" value="AB_hydrolase_1"/>
</dbReference>
<dbReference type="EMBL" id="MDEO01000030">
    <property type="protein sequence ID" value="OCX19878.1"/>
    <property type="molecule type" value="Genomic_DNA"/>
</dbReference>
<dbReference type="InterPro" id="IPR026968">
    <property type="entry name" value="PcaD/CatD"/>
</dbReference>
<dbReference type="GO" id="GO:0016020">
    <property type="term" value="C:membrane"/>
    <property type="evidence" value="ECO:0007669"/>
    <property type="project" value="TreeGrafter"/>
</dbReference>
<dbReference type="GO" id="GO:0047570">
    <property type="term" value="F:3-oxoadipate enol-lactonase activity"/>
    <property type="evidence" value="ECO:0007669"/>
    <property type="project" value="InterPro"/>
</dbReference>
<dbReference type="SUPFAM" id="SSF53474">
    <property type="entry name" value="alpha/beta-Hydrolases"/>
    <property type="match status" value="1"/>
</dbReference>
<protein>
    <submittedName>
        <fullName evidence="3">3-oxoadipate enol-lactonase</fullName>
    </submittedName>
</protein>
<accession>A0A1C2DYP6</accession>
<dbReference type="GO" id="GO:0042952">
    <property type="term" value="P:beta-ketoadipate pathway"/>
    <property type="evidence" value="ECO:0007669"/>
    <property type="project" value="InterPro"/>
</dbReference>
<dbReference type="PANTHER" id="PTHR43798:SF31">
    <property type="entry name" value="AB HYDROLASE SUPERFAMILY PROTEIN YCLE"/>
    <property type="match status" value="1"/>
</dbReference>
<name>A0A1C2DYP6_9HYPH</name>
<dbReference type="Pfam" id="PF12697">
    <property type="entry name" value="Abhydrolase_6"/>
    <property type="match status" value="1"/>
</dbReference>
<reference evidence="3 4" key="1">
    <citation type="submission" date="2016-08" db="EMBL/GenBank/DDBJ databases">
        <title>Whole genome sequence of Mesorhizobium sp. strain UASWS1009 isolated from industrial sewage.</title>
        <authorList>
            <person name="Crovadore J."/>
            <person name="Calmin G."/>
            <person name="Chablais R."/>
            <person name="Cochard B."/>
            <person name="Lefort F."/>
        </authorList>
    </citation>
    <scope>NUCLEOTIDE SEQUENCE [LARGE SCALE GENOMIC DNA]</scope>
    <source>
        <strain evidence="3 4">UASWS1009</strain>
    </source>
</reference>
<dbReference type="InterPro" id="IPR029058">
    <property type="entry name" value="AB_hydrolase_fold"/>
</dbReference>
<feature type="domain" description="AB hydrolase-1" evidence="2">
    <location>
        <begin position="25"/>
        <end position="253"/>
    </location>
</feature>
<dbReference type="Proteomes" id="UP000094412">
    <property type="component" value="Unassembled WGS sequence"/>
</dbReference>
<gene>
    <name evidence="3" type="ORF">QV13_09715</name>
</gene>
<keyword evidence="1" id="KW-0378">Hydrolase</keyword>
<evidence type="ECO:0000259" key="2">
    <source>
        <dbReference type="Pfam" id="PF12697"/>
    </source>
</evidence>
<evidence type="ECO:0000313" key="3">
    <source>
        <dbReference type="EMBL" id="OCX19878.1"/>
    </source>
</evidence>
<dbReference type="NCBIfam" id="TIGR02427">
    <property type="entry name" value="protocat_pcaD"/>
    <property type="match status" value="1"/>
</dbReference>
<proteinExistence type="predicted"/>
<sequence length="266" mass="27829">MQLATINGIVLHHRLTGAPSSGPVVVLINSLGTDFRIWDDVVSRLAGDCATLVYDKRGHGLSGLGDAPASIATHAADLAALLDHLAISQAVICGLSIGGLIALDLHATRPDLVGALVLSDTAHKIGTPQSWNERIEIAKTVGIAGFAYGIMEKWFTPAFHAARPDELTAYRTMLVRQPVDGYVAACEALRSADMTEQARRVSVPTICVVGDQDGSTPPALVRALADLVPGARCEIVADAGHIPCVEQPDAFAALLGAFIVSSSKRG</sequence>
<dbReference type="AlphaFoldDB" id="A0A1C2DYP6"/>
<dbReference type="STRING" id="1566387.QV13_09715"/>
<comment type="caution">
    <text evidence="3">The sequence shown here is derived from an EMBL/GenBank/DDBJ whole genome shotgun (WGS) entry which is preliminary data.</text>
</comment>
<dbReference type="InterPro" id="IPR050266">
    <property type="entry name" value="AB_hydrolase_sf"/>
</dbReference>
<evidence type="ECO:0000313" key="4">
    <source>
        <dbReference type="Proteomes" id="UP000094412"/>
    </source>
</evidence>
<organism evidence="3 4">
    <name type="scientific">Mesorhizobium hungaricum</name>
    <dbReference type="NCBI Taxonomy" id="1566387"/>
    <lineage>
        <taxon>Bacteria</taxon>
        <taxon>Pseudomonadati</taxon>
        <taxon>Pseudomonadota</taxon>
        <taxon>Alphaproteobacteria</taxon>
        <taxon>Hyphomicrobiales</taxon>
        <taxon>Phyllobacteriaceae</taxon>
        <taxon>Mesorhizobium</taxon>
    </lineage>
</organism>
<keyword evidence="4" id="KW-1185">Reference proteome</keyword>
<dbReference type="OrthoDB" id="9793083at2"/>
<dbReference type="Gene3D" id="3.40.50.1820">
    <property type="entry name" value="alpha/beta hydrolase"/>
    <property type="match status" value="1"/>
</dbReference>